<comment type="caution">
    <text evidence="1">The sequence shown here is derived from an EMBL/GenBank/DDBJ whole genome shotgun (WGS) entry which is preliminary data.</text>
</comment>
<dbReference type="EMBL" id="BLAD01000055">
    <property type="protein sequence ID" value="GES02021.1"/>
    <property type="molecule type" value="Genomic_DNA"/>
</dbReference>
<dbReference type="RefSeq" id="WP_155338282.1">
    <property type="nucleotide sequence ID" value="NZ_BAAABN010000034.1"/>
</dbReference>
<organism evidence="1 2">
    <name type="scientific">Acrocarpospora corrugata</name>
    <dbReference type="NCBI Taxonomy" id="35763"/>
    <lineage>
        <taxon>Bacteria</taxon>
        <taxon>Bacillati</taxon>
        <taxon>Actinomycetota</taxon>
        <taxon>Actinomycetes</taxon>
        <taxon>Streptosporangiales</taxon>
        <taxon>Streptosporangiaceae</taxon>
        <taxon>Acrocarpospora</taxon>
    </lineage>
</organism>
<dbReference type="AlphaFoldDB" id="A0A5M3W4D1"/>
<evidence type="ECO:0000313" key="2">
    <source>
        <dbReference type="Proteomes" id="UP000334990"/>
    </source>
</evidence>
<name>A0A5M3W4D1_9ACTN</name>
<gene>
    <name evidence="1" type="ORF">Acor_40860</name>
</gene>
<protein>
    <submittedName>
        <fullName evidence="1">Uncharacterized protein</fullName>
    </submittedName>
</protein>
<accession>A0A5M3W4D1</accession>
<evidence type="ECO:0000313" key="1">
    <source>
        <dbReference type="EMBL" id="GES02021.1"/>
    </source>
</evidence>
<sequence>MITVAGKGYQTLIECRQRGRLLRRQGFTIDQVAIVLGLDYPFSPLRLYRYATGLTATQVVAAYAQRDPGRSTLRESRLYDYEAWPDSGRRPSIFALRLLAQIYQTHPARLVAPANIARYALRDRGALLEEAE</sequence>
<proteinExistence type="predicted"/>
<dbReference type="OrthoDB" id="3213425at2"/>
<reference evidence="1 2" key="1">
    <citation type="submission" date="2019-10" db="EMBL/GenBank/DDBJ databases">
        <title>Whole genome shotgun sequence of Acrocarpospora corrugata NBRC 13972.</title>
        <authorList>
            <person name="Ichikawa N."/>
            <person name="Kimura A."/>
            <person name="Kitahashi Y."/>
            <person name="Komaki H."/>
            <person name="Oguchi A."/>
        </authorList>
    </citation>
    <scope>NUCLEOTIDE SEQUENCE [LARGE SCALE GENOMIC DNA]</scope>
    <source>
        <strain evidence="1 2">NBRC 13972</strain>
    </source>
</reference>
<dbReference type="Proteomes" id="UP000334990">
    <property type="component" value="Unassembled WGS sequence"/>
</dbReference>
<keyword evidence="2" id="KW-1185">Reference proteome</keyword>